<dbReference type="EMBL" id="PDHH01000009">
    <property type="protein sequence ID" value="PSM51300.1"/>
    <property type="molecule type" value="Genomic_DNA"/>
</dbReference>
<protein>
    <submittedName>
        <fullName evidence="1">Uncharacterized protein</fullName>
    </submittedName>
</protein>
<dbReference type="OrthoDB" id="5326290at2"/>
<reference evidence="2" key="1">
    <citation type="submission" date="2017-10" db="EMBL/GenBank/DDBJ databases">
        <title>Campylobacter species from seals.</title>
        <authorList>
            <person name="Gilbert M.J."/>
            <person name="Zomer A.L."/>
            <person name="Timmerman A.J."/>
            <person name="Duim B."/>
            <person name="Wagenaar J.A."/>
        </authorList>
    </citation>
    <scope>NUCLEOTIDE SEQUENCE [LARGE SCALE GENOMIC DNA]</scope>
    <source>
        <strain evidence="2">17S00004-5</strain>
    </source>
</reference>
<sequence>MRGDMTKDKDVIPVLENLKSLRSKGATVIFLHHQTKQKMEKMIKHIKVQLHLKIVLMKLIFWKIKQQVIIIFCIISF</sequence>
<evidence type="ECO:0000313" key="1">
    <source>
        <dbReference type="EMBL" id="PSM51300.1"/>
    </source>
</evidence>
<gene>
    <name evidence="1" type="ORF">CQ405_08705</name>
</gene>
<evidence type="ECO:0000313" key="2">
    <source>
        <dbReference type="Proteomes" id="UP000240535"/>
    </source>
</evidence>
<proteinExistence type="predicted"/>
<dbReference type="AlphaFoldDB" id="A0A2P8QYK9"/>
<organism evidence="1 2">
    <name type="scientific">Campylobacter blaseri</name>
    <dbReference type="NCBI Taxonomy" id="2042961"/>
    <lineage>
        <taxon>Bacteria</taxon>
        <taxon>Pseudomonadati</taxon>
        <taxon>Campylobacterota</taxon>
        <taxon>Epsilonproteobacteria</taxon>
        <taxon>Campylobacterales</taxon>
        <taxon>Campylobacteraceae</taxon>
        <taxon>Campylobacter</taxon>
    </lineage>
</organism>
<dbReference type="Proteomes" id="UP000240535">
    <property type="component" value="Unassembled WGS sequence"/>
</dbReference>
<keyword evidence="2" id="KW-1185">Reference proteome</keyword>
<name>A0A2P8QYK9_9BACT</name>
<accession>A0A2P8QYK9</accession>
<comment type="caution">
    <text evidence="1">The sequence shown here is derived from an EMBL/GenBank/DDBJ whole genome shotgun (WGS) entry which is preliminary data.</text>
</comment>